<dbReference type="InterPro" id="IPR020843">
    <property type="entry name" value="ER"/>
</dbReference>
<dbReference type="Gene3D" id="3.40.50.720">
    <property type="entry name" value="NAD(P)-binding Rossmann-like Domain"/>
    <property type="match status" value="1"/>
</dbReference>
<dbReference type="SUPFAM" id="SSF50129">
    <property type="entry name" value="GroES-like"/>
    <property type="match status" value="1"/>
</dbReference>
<dbReference type="FunFam" id="3.40.50.720:FF:000121">
    <property type="entry name" value="Prostaglandin reductase 2"/>
    <property type="match status" value="1"/>
</dbReference>
<evidence type="ECO:0000313" key="4">
    <source>
        <dbReference type="Proteomes" id="UP000076761"/>
    </source>
</evidence>
<dbReference type="InterPro" id="IPR013149">
    <property type="entry name" value="ADH-like_C"/>
</dbReference>
<evidence type="ECO:0000259" key="2">
    <source>
        <dbReference type="SMART" id="SM00829"/>
    </source>
</evidence>
<dbReference type="InParanoid" id="A0A165V6N3"/>
<feature type="domain" description="Enoyl reductase (ER)" evidence="2">
    <location>
        <begin position="29"/>
        <end position="342"/>
    </location>
</feature>
<dbReference type="Pfam" id="PF00107">
    <property type="entry name" value="ADH_zinc_N"/>
    <property type="match status" value="1"/>
</dbReference>
<evidence type="ECO:0000256" key="1">
    <source>
        <dbReference type="ARBA" id="ARBA00023002"/>
    </source>
</evidence>
<dbReference type="SMART" id="SM00829">
    <property type="entry name" value="PKS_ER"/>
    <property type="match status" value="1"/>
</dbReference>
<name>A0A165V6N3_9AGAM</name>
<dbReference type="InterPro" id="IPR036291">
    <property type="entry name" value="NAD(P)-bd_dom_sf"/>
</dbReference>
<organism evidence="3 4">
    <name type="scientific">Neolentinus lepideus HHB14362 ss-1</name>
    <dbReference type="NCBI Taxonomy" id="1314782"/>
    <lineage>
        <taxon>Eukaryota</taxon>
        <taxon>Fungi</taxon>
        <taxon>Dikarya</taxon>
        <taxon>Basidiomycota</taxon>
        <taxon>Agaricomycotina</taxon>
        <taxon>Agaricomycetes</taxon>
        <taxon>Gloeophyllales</taxon>
        <taxon>Gloeophyllaceae</taxon>
        <taxon>Neolentinus</taxon>
    </lineage>
</organism>
<dbReference type="CDD" id="cd05288">
    <property type="entry name" value="PGDH"/>
    <property type="match status" value="1"/>
</dbReference>
<dbReference type="SUPFAM" id="SSF51735">
    <property type="entry name" value="NAD(P)-binding Rossmann-fold domains"/>
    <property type="match status" value="1"/>
</dbReference>
<evidence type="ECO:0000313" key="3">
    <source>
        <dbReference type="EMBL" id="KZT29234.1"/>
    </source>
</evidence>
<gene>
    <name evidence="3" type="ORF">NEOLEDRAFT_1106769</name>
</gene>
<sequence>MAPVTNRRLLFNAYTNGLPQPGKATRYDGSQTIDPDTVPLNGGFLIKTLVLSIDPFIVEKMRPKTPGAQLPAYTIGEPIEDYGVGVVLRSENPTIKAGDHVYGVQGGAYPFAEYVIANDVTQYRVLEKKDKLHWSVYVGTLGMPGQTAYCGWKEFSKAKKGDVVFVSGGAGPVGSLVIQLAKMDGCKVIASAGSDEKVAFMKKIGADVPFNYKTENTADILKKEGGIDIYWDNVGGATLEAALDSAKLGAKFIECGMISALTSYPQGATRNLFTIIPKQITMNGFVVSFLVPKYEEEFYRVMSELIASGKIQYGEEVIPSLELGGEALLAVLTGTNKAKVVIEVAKE</sequence>
<dbReference type="Pfam" id="PF16884">
    <property type="entry name" value="ADH_N_2"/>
    <property type="match status" value="1"/>
</dbReference>
<proteinExistence type="predicted"/>
<dbReference type="Gene3D" id="3.90.180.10">
    <property type="entry name" value="Medium-chain alcohol dehydrogenases, catalytic domain"/>
    <property type="match status" value="1"/>
</dbReference>
<keyword evidence="1" id="KW-0560">Oxidoreductase</keyword>
<dbReference type="AlphaFoldDB" id="A0A165V6N3"/>
<reference evidence="3 4" key="1">
    <citation type="journal article" date="2016" name="Mol. Biol. Evol.">
        <title>Comparative Genomics of Early-Diverging Mushroom-Forming Fungi Provides Insights into the Origins of Lignocellulose Decay Capabilities.</title>
        <authorList>
            <person name="Nagy L.G."/>
            <person name="Riley R."/>
            <person name="Tritt A."/>
            <person name="Adam C."/>
            <person name="Daum C."/>
            <person name="Floudas D."/>
            <person name="Sun H."/>
            <person name="Yadav J.S."/>
            <person name="Pangilinan J."/>
            <person name="Larsson K.H."/>
            <person name="Matsuura K."/>
            <person name="Barry K."/>
            <person name="Labutti K."/>
            <person name="Kuo R."/>
            <person name="Ohm R.A."/>
            <person name="Bhattacharya S.S."/>
            <person name="Shirouzu T."/>
            <person name="Yoshinaga Y."/>
            <person name="Martin F.M."/>
            <person name="Grigoriev I.V."/>
            <person name="Hibbett D.S."/>
        </authorList>
    </citation>
    <scope>NUCLEOTIDE SEQUENCE [LARGE SCALE GENOMIC DNA]</scope>
    <source>
        <strain evidence="3 4">HHB14362 ss-1</strain>
    </source>
</reference>
<dbReference type="InterPro" id="IPR041694">
    <property type="entry name" value="ADH_N_2"/>
</dbReference>
<dbReference type="FunCoup" id="A0A165V6N3">
    <property type="interactions" value="79"/>
</dbReference>
<dbReference type="PANTHER" id="PTHR43205:SF7">
    <property type="entry name" value="PROSTAGLANDIN REDUCTASE 1"/>
    <property type="match status" value="1"/>
</dbReference>
<dbReference type="Proteomes" id="UP000076761">
    <property type="component" value="Unassembled WGS sequence"/>
</dbReference>
<protein>
    <submittedName>
        <fullName evidence="3">Alcohol dehydrogenase</fullName>
    </submittedName>
</protein>
<dbReference type="InterPro" id="IPR011032">
    <property type="entry name" value="GroES-like_sf"/>
</dbReference>
<keyword evidence="4" id="KW-1185">Reference proteome</keyword>
<dbReference type="InterPro" id="IPR045010">
    <property type="entry name" value="MDR_fam"/>
</dbReference>
<accession>A0A165V6N3</accession>
<dbReference type="GO" id="GO:0016628">
    <property type="term" value="F:oxidoreductase activity, acting on the CH-CH group of donors, NAD or NADP as acceptor"/>
    <property type="evidence" value="ECO:0007669"/>
    <property type="project" value="InterPro"/>
</dbReference>
<dbReference type="PANTHER" id="PTHR43205">
    <property type="entry name" value="PROSTAGLANDIN REDUCTASE"/>
    <property type="match status" value="1"/>
</dbReference>
<dbReference type="OrthoDB" id="809632at2759"/>
<dbReference type="EMBL" id="KV425554">
    <property type="protein sequence ID" value="KZT29234.1"/>
    <property type="molecule type" value="Genomic_DNA"/>
</dbReference>